<protein>
    <submittedName>
        <fullName evidence="2">C-type lectin domain family 17, member A</fullName>
    </submittedName>
</protein>
<sequence>MCTVYTNAGFSGMSGSKEEEEDDYENMTPPYKDLPPKPGSVAPPRPPRAGKKMKNSSLSCKSQEMAGLDLRPVSCTALQLGTELESSPSQPLPVITSVPWINKKPGALERCLEDRLLVCLSMLLVVSLLLACISLAVTLVKYQAVVEELRMLTFQQMSWQANVTGMAGLAGLKKDIERIKADTDQSLVELRGLLDYSKITCPKGWLSFEDKCYYFSLSTKSWEGARKFCLENYSHLVIINSYAEQLEFNFWNRNEPNNNHKEDCGSMNTDRTWNDLPCEQTAYWVCERKCSC</sequence>
<reference evidence="2" key="1">
    <citation type="submission" date="2025-08" db="UniProtKB">
        <authorList>
            <consortium name="RefSeq"/>
        </authorList>
    </citation>
    <scope>IDENTIFICATION</scope>
</reference>
<evidence type="ECO:0000313" key="1">
    <source>
        <dbReference type="Proteomes" id="UP000694863"/>
    </source>
</evidence>
<name>A0AC55D1K4_ECHTE</name>
<dbReference type="Proteomes" id="UP000694863">
    <property type="component" value="Unplaced"/>
</dbReference>
<dbReference type="RefSeq" id="XP_045145632.1">
    <property type="nucleotide sequence ID" value="XM_045289697.1"/>
</dbReference>
<proteinExistence type="predicted"/>
<keyword evidence="1" id="KW-1185">Reference proteome</keyword>
<evidence type="ECO:0000313" key="2">
    <source>
        <dbReference type="RefSeq" id="XP_045145632.1"/>
    </source>
</evidence>
<accession>A0AC55D1K4</accession>
<organism evidence="1 2">
    <name type="scientific">Echinops telfairi</name>
    <name type="common">Lesser hedgehog tenrec</name>
    <dbReference type="NCBI Taxonomy" id="9371"/>
    <lineage>
        <taxon>Eukaryota</taxon>
        <taxon>Metazoa</taxon>
        <taxon>Chordata</taxon>
        <taxon>Craniata</taxon>
        <taxon>Vertebrata</taxon>
        <taxon>Euteleostomi</taxon>
        <taxon>Mammalia</taxon>
        <taxon>Eutheria</taxon>
        <taxon>Afrotheria</taxon>
        <taxon>Tenrecidae</taxon>
        <taxon>Tenrecinae</taxon>
        <taxon>Echinops</taxon>
    </lineage>
</organism>
<gene>
    <name evidence="2" type="primary">CLEC17A</name>
</gene>